<feature type="chain" id="PRO_5003320149" evidence="2">
    <location>
        <begin position="25"/>
        <end position="383"/>
    </location>
</feature>
<keyword evidence="1 3" id="KW-0812">Transmembrane</keyword>
<evidence type="ECO:0000256" key="2">
    <source>
        <dbReference type="SAM" id="SignalP"/>
    </source>
</evidence>
<organism evidence="3 4">
    <name type="scientific">Cavenderia fasciculata</name>
    <name type="common">Slime mold</name>
    <name type="synonym">Dictyostelium fasciculatum</name>
    <dbReference type="NCBI Taxonomy" id="261658"/>
    <lineage>
        <taxon>Eukaryota</taxon>
        <taxon>Amoebozoa</taxon>
        <taxon>Evosea</taxon>
        <taxon>Eumycetozoa</taxon>
        <taxon>Dictyostelia</taxon>
        <taxon>Acytosteliales</taxon>
        <taxon>Cavenderiaceae</taxon>
        <taxon>Cavenderia</taxon>
    </lineage>
</organism>
<dbReference type="GeneID" id="14865318"/>
<keyword evidence="4" id="KW-1185">Reference proteome</keyword>
<protein>
    <submittedName>
        <fullName evidence="3">Transmembrane protein</fullName>
    </submittedName>
</protein>
<dbReference type="AlphaFoldDB" id="F4QD64"/>
<evidence type="ECO:0000313" key="3">
    <source>
        <dbReference type="EMBL" id="EGG14535.1"/>
    </source>
</evidence>
<dbReference type="RefSeq" id="XP_004353973.1">
    <property type="nucleotide sequence ID" value="XM_004353921.1"/>
</dbReference>
<dbReference type="PANTHER" id="PTHR38085">
    <property type="match status" value="1"/>
</dbReference>
<dbReference type="PANTHER" id="PTHR38085:SF1">
    <property type="match status" value="1"/>
</dbReference>
<accession>F4QD64</accession>
<feature type="transmembrane region" description="Helical" evidence="1">
    <location>
        <begin position="363"/>
        <end position="382"/>
    </location>
</feature>
<gene>
    <name evidence="3" type="ORF">DFA_12311</name>
</gene>
<feature type="signal peptide" evidence="2">
    <location>
        <begin position="1"/>
        <end position="24"/>
    </location>
</feature>
<evidence type="ECO:0000256" key="1">
    <source>
        <dbReference type="SAM" id="Phobius"/>
    </source>
</evidence>
<sequence length="383" mass="40063">MNRIILALLFVVSVLSVASNASLASTNFDGLVSLEIGNDAVRAYVISLSEVTQTMVFSGASVFGSVLGDDNVSYSFDTSIFTFESIGNFITYTQAYASGSGSATTTGGATGSVAAFAAIYKLFALAEYEETNGEDGFQIGEDKLEGWLLLGNPSYKFSKQETDLKATLSNGTEINFKAYNVLADSGLVALRFTVSDAPVEIEGTTISSETSKIDIEINGYFDSSVNKPTILCSSADPMFSCGSTGPSTNPNSRVALISAYVSANVDASFNSNVQGGIISGGAVQGKFEFVTTVDTQINGTAGTANVITNAQGFAQGDAPDFLVKFDATANIGLAGQFLVQTFDAVRPDTITWDPSVGVEKSSFAITLIPSLSLVVFIVFGLLI</sequence>
<dbReference type="OMA" id="TAGCIST"/>
<keyword evidence="2" id="KW-0732">Signal</keyword>
<keyword evidence="1" id="KW-1133">Transmembrane helix</keyword>
<dbReference type="KEGG" id="dfa:DFA_12311"/>
<proteinExistence type="predicted"/>
<dbReference type="Proteomes" id="UP000007797">
    <property type="component" value="Unassembled WGS sequence"/>
</dbReference>
<evidence type="ECO:0000313" key="4">
    <source>
        <dbReference type="Proteomes" id="UP000007797"/>
    </source>
</evidence>
<name>F4QD64_CACFS</name>
<dbReference type="EMBL" id="GL883029">
    <property type="protein sequence ID" value="EGG14535.1"/>
    <property type="molecule type" value="Genomic_DNA"/>
</dbReference>
<dbReference type="OrthoDB" id="19998at2759"/>
<keyword evidence="1" id="KW-0472">Membrane</keyword>
<reference evidence="4" key="1">
    <citation type="journal article" date="2011" name="Genome Res.">
        <title>Phylogeny-wide analysis of social amoeba genomes highlights ancient origins for complex intercellular communication.</title>
        <authorList>
            <person name="Heidel A.J."/>
            <person name="Lawal H.M."/>
            <person name="Felder M."/>
            <person name="Schilde C."/>
            <person name="Helps N.R."/>
            <person name="Tunggal B."/>
            <person name="Rivero F."/>
            <person name="John U."/>
            <person name="Schleicher M."/>
            <person name="Eichinger L."/>
            <person name="Platzer M."/>
            <person name="Noegel A.A."/>
            <person name="Schaap P."/>
            <person name="Gloeckner G."/>
        </authorList>
    </citation>
    <scope>NUCLEOTIDE SEQUENCE [LARGE SCALE GENOMIC DNA]</scope>
    <source>
        <strain evidence="4">SH3</strain>
    </source>
</reference>